<evidence type="ECO:0000313" key="5">
    <source>
        <dbReference type="EMBL" id="RZF44205.1"/>
    </source>
</evidence>
<dbReference type="InParanoid" id="A0A482XDY3"/>
<dbReference type="STRING" id="195883.A0A482XDY3"/>
<dbReference type="Proteomes" id="UP000291343">
    <property type="component" value="Unassembled WGS sequence"/>
</dbReference>
<sequence>MAAVEQSACFSMGDHTLKVPMELFALNRRRLAERLREKAPHSIVVLQGGSDSHHHCSDVDYKFQQAGNLDSLLAQISMHLA</sequence>
<keyword evidence="1" id="KW-0645">Protease</keyword>
<comment type="caution">
    <text evidence="5">The sequence shown here is derived from an EMBL/GenBank/DDBJ whole genome shotgun (WGS) entry which is preliminary data.</text>
</comment>
<name>A0A482XDY3_LAOST</name>
<keyword evidence="3" id="KW-0378">Hydrolase</keyword>
<dbReference type="AlphaFoldDB" id="A0A482XDY3"/>
<dbReference type="SMR" id="A0A482XDY3"/>
<keyword evidence="4" id="KW-0482">Metalloprotease</keyword>
<dbReference type="OrthoDB" id="10261878at2759"/>
<dbReference type="InterPro" id="IPR052433">
    <property type="entry name" value="X-Pro_dipept-like"/>
</dbReference>
<dbReference type="PANTHER" id="PTHR48480">
    <property type="match status" value="1"/>
</dbReference>
<protein>
    <submittedName>
        <fullName evidence="5">Uncharacterized protein</fullName>
    </submittedName>
</protein>
<evidence type="ECO:0000313" key="6">
    <source>
        <dbReference type="Proteomes" id="UP000291343"/>
    </source>
</evidence>
<keyword evidence="6" id="KW-1185">Reference proteome</keyword>
<gene>
    <name evidence="5" type="ORF">LSTR_LSTR003845</name>
</gene>
<accession>A0A482XDY3</accession>
<keyword evidence="2" id="KW-0479">Metal-binding</keyword>
<evidence type="ECO:0000256" key="1">
    <source>
        <dbReference type="ARBA" id="ARBA00022670"/>
    </source>
</evidence>
<evidence type="ECO:0000256" key="3">
    <source>
        <dbReference type="ARBA" id="ARBA00022801"/>
    </source>
</evidence>
<evidence type="ECO:0000256" key="2">
    <source>
        <dbReference type="ARBA" id="ARBA00022723"/>
    </source>
</evidence>
<reference evidence="5 6" key="1">
    <citation type="journal article" date="2017" name="Gigascience">
        <title>Genome sequence of the small brown planthopper, Laodelphax striatellus.</title>
        <authorList>
            <person name="Zhu J."/>
            <person name="Jiang F."/>
            <person name="Wang X."/>
            <person name="Yang P."/>
            <person name="Bao Y."/>
            <person name="Zhao W."/>
            <person name="Wang W."/>
            <person name="Lu H."/>
            <person name="Wang Q."/>
            <person name="Cui N."/>
            <person name="Li J."/>
            <person name="Chen X."/>
            <person name="Luo L."/>
            <person name="Yu J."/>
            <person name="Kang L."/>
            <person name="Cui F."/>
        </authorList>
    </citation>
    <scope>NUCLEOTIDE SEQUENCE [LARGE SCALE GENOMIC DNA]</scope>
    <source>
        <strain evidence="5">Lst14</strain>
    </source>
</reference>
<dbReference type="GO" id="GO:0046872">
    <property type="term" value="F:metal ion binding"/>
    <property type="evidence" value="ECO:0007669"/>
    <property type="project" value="UniProtKB-KW"/>
</dbReference>
<dbReference type="Gene3D" id="3.40.350.10">
    <property type="entry name" value="Creatinase/prolidase N-terminal domain"/>
    <property type="match status" value="1"/>
</dbReference>
<dbReference type="GO" id="GO:0006508">
    <property type="term" value="P:proteolysis"/>
    <property type="evidence" value="ECO:0007669"/>
    <property type="project" value="UniProtKB-KW"/>
</dbReference>
<dbReference type="GO" id="GO:0008237">
    <property type="term" value="F:metallopeptidase activity"/>
    <property type="evidence" value="ECO:0007669"/>
    <property type="project" value="UniProtKB-KW"/>
</dbReference>
<proteinExistence type="predicted"/>
<dbReference type="EMBL" id="QKKF02011224">
    <property type="protein sequence ID" value="RZF44205.1"/>
    <property type="molecule type" value="Genomic_DNA"/>
</dbReference>
<dbReference type="PANTHER" id="PTHR48480:SF2">
    <property type="entry name" value="PEPTIDASE D"/>
    <property type="match status" value="1"/>
</dbReference>
<evidence type="ECO:0000256" key="4">
    <source>
        <dbReference type="ARBA" id="ARBA00023049"/>
    </source>
</evidence>
<dbReference type="InterPro" id="IPR029149">
    <property type="entry name" value="Creatin/AminoP/Spt16_N"/>
</dbReference>
<dbReference type="SUPFAM" id="SSF53092">
    <property type="entry name" value="Creatinase/prolidase N-terminal domain"/>
    <property type="match status" value="1"/>
</dbReference>
<organism evidence="5 6">
    <name type="scientific">Laodelphax striatellus</name>
    <name type="common">Small brown planthopper</name>
    <name type="synonym">Delphax striatella</name>
    <dbReference type="NCBI Taxonomy" id="195883"/>
    <lineage>
        <taxon>Eukaryota</taxon>
        <taxon>Metazoa</taxon>
        <taxon>Ecdysozoa</taxon>
        <taxon>Arthropoda</taxon>
        <taxon>Hexapoda</taxon>
        <taxon>Insecta</taxon>
        <taxon>Pterygota</taxon>
        <taxon>Neoptera</taxon>
        <taxon>Paraneoptera</taxon>
        <taxon>Hemiptera</taxon>
        <taxon>Auchenorrhyncha</taxon>
        <taxon>Fulgoroidea</taxon>
        <taxon>Delphacidae</taxon>
        <taxon>Criomorphinae</taxon>
        <taxon>Laodelphax</taxon>
    </lineage>
</organism>